<dbReference type="Proteomes" id="UP000611762">
    <property type="component" value="Unassembled WGS sequence"/>
</dbReference>
<dbReference type="EMBL" id="JACRSU010000006">
    <property type="protein sequence ID" value="MBC8541834.1"/>
    <property type="molecule type" value="Genomic_DNA"/>
</dbReference>
<dbReference type="AlphaFoldDB" id="A0A926HZ66"/>
<name>A0A926HZ66_9FIRM</name>
<dbReference type="InterPro" id="IPR048494">
    <property type="entry name" value="Dit-like_N"/>
</dbReference>
<evidence type="ECO:0000313" key="2">
    <source>
        <dbReference type="EMBL" id="MBC8541834.1"/>
    </source>
</evidence>
<proteinExistence type="predicted"/>
<dbReference type="Pfam" id="PF21821">
    <property type="entry name" value="Dit_like"/>
    <property type="match status" value="1"/>
</dbReference>
<sequence length="215" mass="24073">MALINGIYVFVEDESLDMNLECTEHPVEEGTEITDHIQRKSVEITLKGKIVDYDDTVSWEDSTIVRVNATTALDKLKQLQKSGSLITYVGRNAQSNLQIQSFSTTHPNTVWGGCEFDMTLKELRVAQPAYTEDYSAGCAGTQQVEQGENGEIYHIVKLGDKLWNLVSENYKILKPFFSSVSEKCAWVMEQNPHAFSVLGDIDSLMAGEKILMGLR</sequence>
<gene>
    <name evidence="2" type="ORF">H8698_12670</name>
</gene>
<evidence type="ECO:0000313" key="3">
    <source>
        <dbReference type="Proteomes" id="UP000611762"/>
    </source>
</evidence>
<accession>A0A926HZ66</accession>
<feature type="domain" description="Dit-like phage tail protein N-terminal" evidence="1">
    <location>
        <begin position="11"/>
        <end position="132"/>
    </location>
</feature>
<keyword evidence="3" id="KW-1185">Reference proteome</keyword>
<comment type="caution">
    <text evidence="2">The sequence shown here is derived from an EMBL/GenBank/DDBJ whole genome shotgun (WGS) entry which is preliminary data.</text>
</comment>
<reference evidence="2" key="1">
    <citation type="submission" date="2020-08" db="EMBL/GenBank/DDBJ databases">
        <title>Genome public.</title>
        <authorList>
            <person name="Liu C."/>
            <person name="Sun Q."/>
        </authorList>
    </citation>
    <scope>NUCLEOTIDE SEQUENCE</scope>
    <source>
        <strain evidence="2">H8</strain>
    </source>
</reference>
<dbReference type="RefSeq" id="WP_249313819.1">
    <property type="nucleotide sequence ID" value="NZ_JACRSU010000006.1"/>
</dbReference>
<protein>
    <recommendedName>
        <fullName evidence="1">Dit-like phage tail protein N-terminal domain-containing protein</fullName>
    </recommendedName>
</protein>
<organism evidence="2 3">
    <name type="scientific">Congzhengia minquanensis</name>
    <dbReference type="NCBI Taxonomy" id="2763657"/>
    <lineage>
        <taxon>Bacteria</taxon>
        <taxon>Bacillati</taxon>
        <taxon>Bacillota</taxon>
        <taxon>Clostridia</taxon>
        <taxon>Eubacteriales</taxon>
        <taxon>Oscillospiraceae</taxon>
        <taxon>Congzhengia</taxon>
    </lineage>
</organism>
<evidence type="ECO:0000259" key="1">
    <source>
        <dbReference type="Pfam" id="PF21821"/>
    </source>
</evidence>